<reference evidence="4" key="1">
    <citation type="submission" date="2018-05" db="EMBL/GenBank/DDBJ databases">
        <authorList>
            <person name="Lanie J.A."/>
            <person name="Ng W.-L."/>
            <person name="Kazmierczak K.M."/>
            <person name="Andrzejewski T.M."/>
            <person name="Davidsen T.M."/>
            <person name="Wayne K.J."/>
            <person name="Tettelin H."/>
            <person name="Glass J.I."/>
            <person name="Rusch D."/>
            <person name="Podicherti R."/>
            <person name="Tsui H.-C.T."/>
            <person name="Winkler M.E."/>
        </authorList>
    </citation>
    <scope>NUCLEOTIDE SEQUENCE</scope>
</reference>
<dbReference type="GO" id="GO:0046872">
    <property type="term" value="F:metal ion binding"/>
    <property type="evidence" value="ECO:0007669"/>
    <property type="project" value="UniProtKB-KW"/>
</dbReference>
<proteinExistence type="predicted"/>
<dbReference type="PANTHER" id="PTHR30004">
    <property type="entry name" value="4-HYDROXYTHREONINE-4-PHOSPHATE DEHYDROGENASE"/>
    <property type="match status" value="1"/>
</dbReference>
<organism evidence="4">
    <name type="scientific">marine metagenome</name>
    <dbReference type="NCBI Taxonomy" id="408172"/>
    <lineage>
        <taxon>unclassified sequences</taxon>
        <taxon>metagenomes</taxon>
        <taxon>ecological metagenomes</taxon>
    </lineage>
</organism>
<dbReference type="PANTHER" id="PTHR30004:SF6">
    <property type="entry name" value="D-THREONATE 4-PHOSPHATE DEHYDROGENASE"/>
    <property type="match status" value="1"/>
</dbReference>
<feature type="non-terminal residue" evidence="4">
    <location>
        <position position="215"/>
    </location>
</feature>
<sequence length="215" mass="22791">MSLPRIAVTTGDPAGIGPEVCLKLLTNPAVAEICQPIVFGDRVVLEKAASECGLPLNAKVVSKLEEAEGPGILDFGEISAGDYETGTINAATGKAGYRYVTEAIDAALAGKVDAVTTGPLNKEALRMAEIPFPGHTEIFASRTKSERACMLQYSEEVRCVFVTTHVGYAEVPGLLTEERILDVIELAAEAMERIRGHKPKLLCCGLNPHAGENGL</sequence>
<dbReference type="InterPro" id="IPR005255">
    <property type="entry name" value="PdxA_fam"/>
</dbReference>
<evidence type="ECO:0000256" key="3">
    <source>
        <dbReference type="ARBA" id="ARBA00023027"/>
    </source>
</evidence>
<keyword evidence="3" id="KW-0520">NAD</keyword>
<name>A0A382C552_9ZZZZ</name>
<dbReference type="Pfam" id="PF04166">
    <property type="entry name" value="PdxA"/>
    <property type="match status" value="1"/>
</dbReference>
<dbReference type="GO" id="GO:0051287">
    <property type="term" value="F:NAD binding"/>
    <property type="evidence" value="ECO:0007669"/>
    <property type="project" value="InterPro"/>
</dbReference>
<evidence type="ECO:0000313" key="4">
    <source>
        <dbReference type="EMBL" id="SVB20423.1"/>
    </source>
</evidence>
<protein>
    <recommendedName>
        <fullName evidence="5">4-hydroxythreonine-4-phosphate dehydrogenase PdxA</fullName>
    </recommendedName>
</protein>
<keyword evidence="1" id="KW-0479">Metal-binding</keyword>
<evidence type="ECO:0008006" key="5">
    <source>
        <dbReference type="Google" id="ProtNLM"/>
    </source>
</evidence>
<dbReference type="Gene3D" id="3.40.718.10">
    <property type="entry name" value="Isopropylmalate Dehydrogenase"/>
    <property type="match status" value="1"/>
</dbReference>
<dbReference type="AlphaFoldDB" id="A0A382C552"/>
<gene>
    <name evidence="4" type="ORF">METZ01_LOCUS173277</name>
</gene>
<dbReference type="SUPFAM" id="SSF53659">
    <property type="entry name" value="Isocitrate/Isopropylmalate dehydrogenase-like"/>
    <property type="match status" value="1"/>
</dbReference>
<keyword evidence="2" id="KW-0560">Oxidoreductase</keyword>
<evidence type="ECO:0000256" key="1">
    <source>
        <dbReference type="ARBA" id="ARBA00022723"/>
    </source>
</evidence>
<dbReference type="EMBL" id="UINC01032559">
    <property type="protein sequence ID" value="SVB20423.1"/>
    <property type="molecule type" value="Genomic_DNA"/>
</dbReference>
<accession>A0A382C552</accession>
<dbReference type="GO" id="GO:0016491">
    <property type="term" value="F:oxidoreductase activity"/>
    <property type="evidence" value="ECO:0007669"/>
    <property type="project" value="UniProtKB-KW"/>
</dbReference>
<evidence type="ECO:0000256" key="2">
    <source>
        <dbReference type="ARBA" id="ARBA00023002"/>
    </source>
</evidence>